<reference evidence="1" key="3">
    <citation type="submission" date="2022-06" db="UniProtKB">
        <authorList>
            <consortium name="EnsemblPlants"/>
        </authorList>
    </citation>
    <scope>IDENTIFICATION</scope>
</reference>
<dbReference type="Gramene" id="TuG1812G0400001908.01.T01">
    <property type="protein sequence ID" value="TuG1812G0400001908.01.T01"/>
    <property type="gene ID" value="TuG1812G0400001908.01"/>
</dbReference>
<keyword evidence="2" id="KW-1185">Reference proteome</keyword>
<accession>A0A8R7Q5F1</accession>
<name>A0A8R7Q5F1_TRIUA</name>
<reference evidence="2" key="1">
    <citation type="journal article" date="2013" name="Nature">
        <title>Draft genome of the wheat A-genome progenitor Triticum urartu.</title>
        <authorList>
            <person name="Ling H.Q."/>
            <person name="Zhao S."/>
            <person name="Liu D."/>
            <person name="Wang J."/>
            <person name="Sun H."/>
            <person name="Zhang C."/>
            <person name="Fan H."/>
            <person name="Li D."/>
            <person name="Dong L."/>
            <person name="Tao Y."/>
            <person name="Gao C."/>
            <person name="Wu H."/>
            <person name="Li Y."/>
            <person name="Cui Y."/>
            <person name="Guo X."/>
            <person name="Zheng S."/>
            <person name="Wang B."/>
            <person name="Yu K."/>
            <person name="Liang Q."/>
            <person name="Yang W."/>
            <person name="Lou X."/>
            <person name="Chen J."/>
            <person name="Feng M."/>
            <person name="Jian J."/>
            <person name="Zhang X."/>
            <person name="Luo G."/>
            <person name="Jiang Y."/>
            <person name="Liu J."/>
            <person name="Wang Z."/>
            <person name="Sha Y."/>
            <person name="Zhang B."/>
            <person name="Wu H."/>
            <person name="Tang D."/>
            <person name="Shen Q."/>
            <person name="Xue P."/>
            <person name="Zou S."/>
            <person name="Wang X."/>
            <person name="Liu X."/>
            <person name="Wang F."/>
            <person name="Yang Y."/>
            <person name="An X."/>
            <person name="Dong Z."/>
            <person name="Zhang K."/>
            <person name="Zhang X."/>
            <person name="Luo M.C."/>
            <person name="Dvorak J."/>
            <person name="Tong Y."/>
            <person name="Wang J."/>
            <person name="Yang H."/>
            <person name="Li Z."/>
            <person name="Wang D."/>
            <person name="Zhang A."/>
            <person name="Wang J."/>
        </authorList>
    </citation>
    <scope>NUCLEOTIDE SEQUENCE</scope>
    <source>
        <strain evidence="2">cv. G1812</strain>
    </source>
</reference>
<organism evidence="1 2">
    <name type="scientific">Triticum urartu</name>
    <name type="common">Red wild einkorn</name>
    <name type="synonym">Crithodium urartu</name>
    <dbReference type="NCBI Taxonomy" id="4572"/>
    <lineage>
        <taxon>Eukaryota</taxon>
        <taxon>Viridiplantae</taxon>
        <taxon>Streptophyta</taxon>
        <taxon>Embryophyta</taxon>
        <taxon>Tracheophyta</taxon>
        <taxon>Spermatophyta</taxon>
        <taxon>Magnoliopsida</taxon>
        <taxon>Liliopsida</taxon>
        <taxon>Poales</taxon>
        <taxon>Poaceae</taxon>
        <taxon>BOP clade</taxon>
        <taxon>Pooideae</taxon>
        <taxon>Triticodae</taxon>
        <taxon>Triticeae</taxon>
        <taxon>Triticinae</taxon>
        <taxon>Triticum</taxon>
    </lineage>
</organism>
<evidence type="ECO:0000313" key="1">
    <source>
        <dbReference type="EnsemblPlants" id="TuG1812G0400001908.01.T01"/>
    </source>
</evidence>
<proteinExistence type="predicted"/>
<evidence type="ECO:0000313" key="2">
    <source>
        <dbReference type="Proteomes" id="UP000015106"/>
    </source>
</evidence>
<protein>
    <submittedName>
        <fullName evidence="1">Uncharacterized protein</fullName>
    </submittedName>
</protein>
<reference evidence="1" key="2">
    <citation type="submission" date="2018-03" db="EMBL/GenBank/DDBJ databases">
        <title>The Triticum urartu genome reveals the dynamic nature of wheat genome evolution.</title>
        <authorList>
            <person name="Ling H."/>
            <person name="Ma B."/>
            <person name="Shi X."/>
            <person name="Liu H."/>
            <person name="Dong L."/>
            <person name="Sun H."/>
            <person name="Cao Y."/>
            <person name="Gao Q."/>
            <person name="Zheng S."/>
            <person name="Li Y."/>
            <person name="Yu Y."/>
            <person name="Du H."/>
            <person name="Qi M."/>
            <person name="Li Y."/>
            <person name="Yu H."/>
            <person name="Cui Y."/>
            <person name="Wang N."/>
            <person name="Chen C."/>
            <person name="Wu H."/>
            <person name="Zhao Y."/>
            <person name="Zhang J."/>
            <person name="Li Y."/>
            <person name="Zhou W."/>
            <person name="Zhang B."/>
            <person name="Hu W."/>
            <person name="Eijk M."/>
            <person name="Tang J."/>
            <person name="Witsenboer H."/>
            <person name="Zhao S."/>
            <person name="Li Z."/>
            <person name="Zhang A."/>
            <person name="Wang D."/>
            <person name="Liang C."/>
        </authorList>
    </citation>
    <scope>NUCLEOTIDE SEQUENCE [LARGE SCALE GENOMIC DNA]</scope>
    <source>
        <strain evidence="1">cv. G1812</strain>
    </source>
</reference>
<sequence>MVWYVLNNCIEVQPYLLLCKEELRQEDSHNVDERLEKGFARWFQNHVTSLRVEKREEVSDDLYALACGPASGVLSYSACVVEGVQYHTTDREKNNRAQNSGVMVEGTNDSEVNGDGEEEIIDFYGQLKEIIKLQYNSTQGVNR</sequence>
<dbReference type="EnsemblPlants" id="TuG1812G0400001908.01.T01">
    <property type="protein sequence ID" value="TuG1812G0400001908.01.T01"/>
    <property type="gene ID" value="TuG1812G0400001908.01"/>
</dbReference>
<dbReference type="PANTHER" id="PTHR48258:SF14">
    <property type="entry name" value="OS02G0583300 PROTEIN"/>
    <property type="match status" value="1"/>
</dbReference>
<dbReference type="PANTHER" id="PTHR48258">
    <property type="entry name" value="DUF4218 DOMAIN-CONTAINING PROTEIN-RELATED"/>
    <property type="match status" value="1"/>
</dbReference>
<dbReference type="Proteomes" id="UP000015106">
    <property type="component" value="Chromosome 4"/>
</dbReference>
<dbReference type="AlphaFoldDB" id="A0A8R7Q5F1"/>